<dbReference type="Proteomes" id="UP001447188">
    <property type="component" value="Unassembled WGS sequence"/>
</dbReference>
<evidence type="ECO:0000256" key="6">
    <source>
        <dbReference type="ARBA" id="ARBA00022777"/>
    </source>
</evidence>
<evidence type="ECO:0000256" key="10">
    <source>
        <dbReference type="ARBA" id="ARBA00047899"/>
    </source>
</evidence>
<dbReference type="SMART" id="SM00220">
    <property type="entry name" value="S_TKc"/>
    <property type="match status" value="1"/>
</dbReference>
<keyword evidence="6" id="KW-0418">Kinase</keyword>
<protein>
    <recommendedName>
        <fullName evidence="2">non-specific serine/threonine protein kinase</fullName>
        <ecNumber evidence="2">2.7.11.1</ecNumber>
    </recommendedName>
    <alternativeName>
        <fullName evidence="9">Autophagy-related protein 1</fullName>
    </alternativeName>
</protein>
<evidence type="ECO:0000259" key="12">
    <source>
        <dbReference type="PROSITE" id="PS50011"/>
    </source>
</evidence>
<evidence type="ECO:0000256" key="4">
    <source>
        <dbReference type="ARBA" id="ARBA00022679"/>
    </source>
</evidence>
<dbReference type="Gene3D" id="1.10.510.10">
    <property type="entry name" value="Transferase(Phosphotransferase) domain 1"/>
    <property type="match status" value="1"/>
</dbReference>
<reference evidence="13 14" key="1">
    <citation type="submission" date="2024-02" db="EMBL/GenBank/DDBJ databases">
        <title>Discinaceae phylogenomics.</title>
        <authorList>
            <person name="Dirks A.C."/>
            <person name="James T.Y."/>
        </authorList>
    </citation>
    <scope>NUCLEOTIDE SEQUENCE [LARGE SCALE GENOMIC DNA]</scope>
    <source>
        <strain evidence="13 14">ACD0624</strain>
    </source>
</reference>
<dbReference type="PANTHER" id="PTHR24348">
    <property type="entry name" value="SERINE/THREONINE-PROTEIN KINASE UNC-51-RELATED"/>
    <property type="match status" value="1"/>
</dbReference>
<keyword evidence="5" id="KW-0547">Nucleotide-binding</keyword>
<comment type="catalytic activity">
    <reaction evidence="11">
        <text>L-seryl-[protein] + ATP = O-phospho-L-seryl-[protein] + ADP + H(+)</text>
        <dbReference type="Rhea" id="RHEA:17989"/>
        <dbReference type="Rhea" id="RHEA-COMP:9863"/>
        <dbReference type="Rhea" id="RHEA-COMP:11604"/>
        <dbReference type="ChEBI" id="CHEBI:15378"/>
        <dbReference type="ChEBI" id="CHEBI:29999"/>
        <dbReference type="ChEBI" id="CHEBI:30616"/>
        <dbReference type="ChEBI" id="CHEBI:83421"/>
        <dbReference type="ChEBI" id="CHEBI:456216"/>
        <dbReference type="EC" id="2.7.11.1"/>
    </reaction>
</comment>
<keyword evidence="4" id="KW-0808">Transferase</keyword>
<keyword evidence="7" id="KW-0067">ATP-binding</keyword>
<dbReference type="EC" id="2.7.11.1" evidence="2"/>
<dbReference type="PANTHER" id="PTHR24348:SF22">
    <property type="entry name" value="NON-SPECIFIC SERINE_THREONINE PROTEIN KINASE"/>
    <property type="match status" value="1"/>
</dbReference>
<sequence>MLANTHRLDRYKLNSEFSADSVTHRTIQSDLVTGSRRTEVLTTWVDERKLGAGAFGQVFLQRETVSGQLRAVKVIAQHLVKMNEMDVLIDLQDRRDLFVAFLGWFEDRHSVHIAMEYIEHGDLGRYITDHTAEARSQVQLISMQVLEGLVVLHGREISHRDLKPENILMASLSPLWVKITDFGIAKSWAGTALRSNSGTNVYKAPERLGLLSAQTTTYTSSVDMWAFGAIIYQILTSEIPFADRGGGLSGYFSGEQESCLDDKLLKQYCDGLVPFPIASLALQGAGANAIDFVTSLMLPDPSKRSSAADALKSVWFDEIVSSATSNQDAAVPSGSQIPFSAAQPIVGGLRATKLGAIMGQVDACKTLFANLFPQERLGEPYSYTTFATPIMQVGINHARLIVGPTGEETGLDSAGPANYLNSVNLLLNSFGHGHKINGIIHFHRDTDNQDLPLAAAMIRSLAPLCVTHFRSDVIVFAQTIVVNTGWFRRIQEVKIRWLGSEDRKLSSEQTQSEAIVHCQAIITQIANCDRMAKRSYPQPAGDLQGFLIISKTRSRPR</sequence>
<comment type="catalytic activity">
    <reaction evidence="10">
        <text>L-threonyl-[protein] + ATP = O-phospho-L-threonyl-[protein] + ADP + H(+)</text>
        <dbReference type="Rhea" id="RHEA:46608"/>
        <dbReference type="Rhea" id="RHEA-COMP:11060"/>
        <dbReference type="Rhea" id="RHEA-COMP:11605"/>
        <dbReference type="ChEBI" id="CHEBI:15378"/>
        <dbReference type="ChEBI" id="CHEBI:30013"/>
        <dbReference type="ChEBI" id="CHEBI:30616"/>
        <dbReference type="ChEBI" id="CHEBI:61977"/>
        <dbReference type="ChEBI" id="CHEBI:456216"/>
        <dbReference type="EC" id="2.7.11.1"/>
    </reaction>
</comment>
<evidence type="ECO:0000313" key="13">
    <source>
        <dbReference type="EMBL" id="KAL0635172.1"/>
    </source>
</evidence>
<dbReference type="InterPro" id="IPR008271">
    <property type="entry name" value="Ser/Thr_kinase_AS"/>
</dbReference>
<evidence type="ECO:0000256" key="2">
    <source>
        <dbReference type="ARBA" id="ARBA00012513"/>
    </source>
</evidence>
<feature type="domain" description="Protein kinase" evidence="12">
    <location>
        <begin position="44"/>
        <end position="316"/>
    </location>
</feature>
<gene>
    <name evidence="13" type="ORF">Q9L58_005897</name>
</gene>
<dbReference type="EMBL" id="JBBBZM010000076">
    <property type="protein sequence ID" value="KAL0635172.1"/>
    <property type="molecule type" value="Genomic_DNA"/>
</dbReference>
<keyword evidence="3" id="KW-0723">Serine/threonine-protein kinase</keyword>
<keyword evidence="14" id="KW-1185">Reference proteome</keyword>
<dbReference type="PROSITE" id="PS00108">
    <property type="entry name" value="PROTEIN_KINASE_ST"/>
    <property type="match status" value="1"/>
</dbReference>
<comment type="caution">
    <text evidence="13">The sequence shown here is derived from an EMBL/GenBank/DDBJ whole genome shotgun (WGS) entry which is preliminary data.</text>
</comment>
<dbReference type="SUPFAM" id="SSF56112">
    <property type="entry name" value="Protein kinase-like (PK-like)"/>
    <property type="match status" value="1"/>
</dbReference>
<evidence type="ECO:0000256" key="5">
    <source>
        <dbReference type="ARBA" id="ARBA00022741"/>
    </source>
</evidence>
<evidence type="ECO:0000256" key="1">
    <source>
        <dbReference type="ARBA" id="ARBA00004623"/>
    </source>
</evidence>
<evidence type="ECO:0000256" key="3">
    <source>
        <dbReference type="ARBA" id="ARBA00022527"/>
    </source>
</evidence>
<accession>A0ABR3GHC1</accession>
<dbReference type="InterPro" id="IPR000719">
    <property type="entry name" value="Prot_kinase_dom"/>
</dbReference>
<name>A0ABR3GHC1_9PEZI</name>
<dbReference type="Pfam" id="PF00069">
    <property type="entry name" value="Pkinase"/>
    <property type="match status" value="1"/>
</dbReference>
<evidence type="ECO:0000256" key="8">
    <source>
        <dbReference type="ARBA" id="ARBA00023006"/>
    </source>
</evidence>
<evidence type="ECO:0000256" key="9">
    <source>
        <dbReference type="ARBA" id="ARBA00030237"/>
    </source>
</evidence>
<proteinExistence type="predicted"/>
<dbReference type="InterPro" id="IPR045269">
    <property type="entry name" value="Atg1-like"/>
</dbReference>
<organism evidence="13 14">
    <name type="scientific">Discina gigas</name>
    <dbReference type="NCBI Taxonomy" id="1032678"/>
    <lineage>
        <taxon>Eukaryota</taxon>
        <taxon>Fungi</taxon>
        <taxon>Dikarya</taxon>
        <taxon>Ascomycota</taxon>
        <taxon>Pezizomycotina</taxon>
        <taxon>Pezizomycetes</taxon>
        <taxon>Pezizales</taxon>
        <taxon>Discinaceae</taxon>
        <taxon>Discina</taxon>
    </lineage>
</organism>
<evidence type="ECO:0000313" key="14">
    <source>
        <dbReference type="Proteomes" id="UP001447188"/>
    </source>
</evidence>
<evidence type="ECO:0000256" key="7">
    <source>
        <dbReference type="ARBA" id="ARBA00022840"/>
    </source>
</evidence>
<dbReference type="PROSITE" id="PS50011">
    <property type="entry name" value="PROTEIN_KINASE_DOM"/>
    <property type="match status" value="1"/>
</dbReference>
<evidence type="ECO:0000256" key="11">
    <source>
        <dbReference type="ARBA" id="ARBA00048679"/>
    </source>
</evidence>
<dbReference type="InterPro" id="IPR011009">
    <property type="entry name" value="Kinase-like_dom_sf"/>
</dbReference>
<keyword evidence="8" id="KW-0072">Autophagy</keyword>
<comment type="subcellular location">
    <subcellularLocation>
        <location evidence="1">Preautophagosomal structure membrane</location>
        <topology evidence="1">Peripheral membrane protein</topology>
    </subcellularLocation>
</comment>